<name>G0VF06_NAUCA</name>
<evidence type="ECO:0000313" key="4">
    <source>
        <dbReference type="Proteomes" id="UP000001640"/>
    </source>
</evidence>
<sequence length="453" mass="48518">MEFNNTITTDGLSQIASADLISTATTTLVSSFSASIVQPSSTRLDNLGEIANSTLVSTDTSLSQSILANQITTDYQVTGIPTFARNATQSVTSSTGSSLLANSLSSETSITSLSDQFELPSSTSTSSKRILPSLHLSSLPKLSTTRSKYSSYAQVSSSSDITSSLVSPEYTSSSSTTIPVTTLTSTVHDTITSSTSSSSSSSSTSEYYSISHDSKSTSVYYMYYSQAYYFTDSSETFTTELPQKTRITTTGLNPTLSFVVPQNTITTDAAFYQRWLNGGMDDISSDGGSQSSSNKNTIIGSVVGSVVGVFLCGIIIWAILFRKARNKKRIDKTILNSINDHDDAEMKYGFSHDIGSRTTYSSTQQQDRNRDPFGNEFEFDNREAGGAGTIPVGAANRSSYPSYYSSSSGSGMITDSSFGGSSMGSLNIDTHDGMAHGDQTRSNDYQSFLREII</sequence>
<gene>
    <name evidence="3" type="primary">NCAS0D00440</name>
    <name evidence="3" type="ordered locus">NCAS_0D00440</name>
</gene>
<reference key="2">
    <citation type="submission" date="2011-08" db="EMBL/GenBank/DDBJ databases">
        <title>Genome sequence of Naumovozyma castellii.</title>
        <authorList>
            <person name="Gordon J.L."/>
            <person name="Armisen D."/>
            <person name="Proux-Wera E."/>
            <person name="OhEigeartaigh S.S."/>
            <person name="Byrne K.P."/>
            <person name="Wolfe K.H."/>
        </authorList>
    </citation>
    <scope>NUCLEOTIDE SEQUENCE</scope>
    <source>
        <strain>Type strain:CBS 4309</strain>
    </source>
</reference>
<keyword evidence="2" id="KW-1133">Transmembrane helix</keyword>
<dbReference type="STRING" id="1064592.G0VF06"/>
<dbReference type="InParanoid" id="G0VF06"/>
<dbReference type="EMBL" id="HE576755">
    <property type="protein sequence ID" value="CCC69625.1"/>
    <property type="molecule type" value="Genomic_DNA"/>
</dbReference>
<proteinExistence type="predicted"/>
<evidence type="ECO:0008006" key="5">
    <source>
        <dbReference type="Google" id="ProtNLM"/>
    </source>
</evidence>
<keyword evidence="2" id="KW-0812">Transmembrane</keyword>
<keyword evidence="4" id="KW-1185">Reference proteome</keyword>
<feature type="compositionally biased region" description="Basic and acidic residues" evidence="1">
    <location>
        <begin position="367"/>
        <end position="382"/>
    </location>
</feature>
<feature type="compositionally biased region" description="Polar residues" evidence="1">
    <location>
        <begin position="356"/>
        <end position="366"/>
    </location>
</feature>
<dbReference type="eggNOG" id="ENOG502S5S1">
    <property type="taxonomic scope" value="Eukaryota"/>
</dbReference>
<dbReference type="GeneID" id="96903234"/>
<reference evidence="3 4" key="1">
    <citation type="journal article" date="2011" name="Proc. Natl. Acad. Sci. U.S.A.">
        <title>Evolutionary erosion of yeast sex chromosomes by mating-type switching accidents.</title>
        <authorList>
            <person name="Gordon J.L."/>
            <person name="Armisen D."/>
            <person name="Proux-Wera E."/>
            <person name="Oheigeartaigh S.S."/>
            <person name="Byrne K.P."/>
            <person name="Wolfe K.H."/>
        </authorList>
    </citation>
    <scope>NUCLEOTIDE SEQUENCE [LARGE SCALE GENOMIC DNA]</scope>
    <source>
        <strain evidence="4">ATCC 76901 / BCRC 22586 / CBS 4309 / NBRC 1992 / NRRL Y-12630</strain>
    </source>
</reference>
<dbReference type="RefSeq" id="XP_003675989.1">
    <property type="nucleotide sequence ID" value="XM_003675941.1"/>
</dbReference>
<dbReference type="Proteomes" id="UP000001640">
    <property type="component" value="Chromosome 4"/>
</dbReference>
<evidence type="ECO:0000313" key="3">
    <source>
        <dbReference type="EMBL" id="CCC69625.1"/>
    </source>
</evidence>
<evidence type="ECO:0000256" key="2">
    <source>
        <dbReference type="SAM" id="Phobius"/>
    </source>
</evidence>
<dbReference type="AlphaFoldDB" id="G0VF06"/>
<organism evidence="3 4">
    <name type="scientific">Naumovozyma castellii</name>
    <name type="common">Yeast</name>
    <name type="synonym">Saccharomyces castellii</name>
    <dbReference type="NCBI Taxonomy" id="27288"/>
    <lineage>
        <taxon>Eukaryota</taxon>
        <taxon>Fungi</taxon>
        <taxon>Dikarya</taxon>
        <taxon>Ascomycota</taxon>
        <taxon>Saccharomycotina</taxon>
        <taxon>Saccharomycetes</taxon>
        <taxon>Saccharomycetales</taxon>
        <taxon>Saccharomycetaceae</taxon>
        <taxon>Naumovozyma</taxon>
    </lineage>
</organism>
<keyword evidence="2" id="KW-0472">Membrane</keyword>
<feature type="transmembrane region" description="Helical" evidence="2">
    <location>
        <begin position="298"/>
        <end position="320"/>
    </location>
</feature>
<dbReference type="HOGENOM" id="CLU_604236_0_0_1"/>
<protein>
    <recommendedName>
        <fullName evidence="5">Topoisomerase I damage affected protein 7</fullName>
    </recommendedName>
</protein>
<accession>G0VF06</accession>
<dbReference type="KEGG" id="ncs:NCAS_0D00440"/>
<feature type="region of interest" description="Disordered" evidence="1">
    <location>
        <begin position="355"/>
        <end position="382"/>
    </location>
</feature>
<evidence type="ECO:0000256" key="1">
    <source>
        <dbReference type="SAM" id="MobiDB-lite"/>
    </source>
</evidence>